<dbReference type="AlphaFoldDB" id="D7CX80"/>
<dbReference type="EMBL" id="CP002049">
    <property type="protein sequence ID" value="ADI13204.1"/>
    <property type="molecule type" value="Genomic_DNA"/>
</dbReference>
<keyword evidence="2" id="KW-1185">Reference proteome</keyword>
<dbReference type="NCBIfam" id="NF005603">
    <property type="entry name" value="PRK07340.1"/>
    <property type="match status" value="1"/>
</dbReference>
<dbReference type="PIRSF" id="PIRSF001439">
    <property type="entry name" value="CryM"/>
    <property type="match status" value="1"/>
</dbReference>
<dbReference type="Gene3D" id="3.30.1780.10">
    <property type="entry name" value="ornithine cyclodeaminase, domain 1"/>
    <property type="match status" value="1"/>
</dbReference>
<sequence length="302" mass="31452">MRLYTAAETARRLPYPALAERLREALLERARAQVPERLAVPLAARGVLLAMPAADPELAMTKLVTVHPDNAAQGLPTIQGEVVALDARTGVRLGVLDGATVTGRRTAALSLLAAQTLAPEPDGALLVVGAGVQARAHLEAFRAGLGTERVLVASRTQERAEALAAHARSLGMAAEVIRDPHDALGRVSLIVTATTSARPVLRAPLPERAMVCAVGAFRPEMAELSPELIAGASVVVDTLEGARSEAGDLIQAAAAGLWGWERATPLEALLAGEAHPLPGPLVFKSVGHALFDLAACHLAFGR</sequence>
<reference evidence="2" key="1">
    <citation type="submission" date="2010-05" db="EMBL/GenBank/DDBJ databases">
        <title>The complete genome of Truepera radiovictris DSM 17093.</title>
        <authorList>
            <consortium name="US DOE Joint Genome Institute (JGI-PGF)"/>
            <person name="Lucas S."/>
            <person name="Copeland A."/>
            <person name="Lapidus A."/>
            <person name="Glavina del Rio T."/>
            <person name="Dalin E."/>
            <person name="Tice H."/>
            <person name="Bruce D."/>
            <person name="Goodwin L."/>
            <person name="Pitluck S."/>
            <person name="Kyrpides N."/>
            <person name="Mavromatis K."/>
            <person name="Ovchinnikova G."/>
            <person name="Munk A.C."/>
            <person name="Detter J.C."/>
            <person name="Han C."/>
            <person name="Tapia R."/>
            <person name="Land M."/>
            <person name="Hauser L."/>
            <person name="Markowitz V."/>
            <person name="Cheng J.-F."/>
            <person name="Hugenholtz P."/>
            <person name="Woyke T."/>
            <person name="Wu D."/>
            <person name="Tindall B."/>
            <person name="Pomrenke H.G."/>
            <person name="Brambilla E."/>
            <person name="Klenk H.-P."/>
            <person name="Eisen J.A."/>
        </authorList>
    </citation>
    <scope>NUCLEOTIDE SEQUENCE [LARGE SCALE GENOMIC DNA]</scope>
    <source>
        <strain evidence="2">DSM 17093 / CIP 108686 / LMG 22925 / RQ-24</strain>
    </source>
</reference>
<evidence type="ECO:0000313" key="2">
    <source>
        <dbReference type="Proteomes" id="UP000000379"/>
    </source>
</evidence>
<dbReference type="SUPFAM" id="SSF51735">
    <property type="entry name" value="NAD(P)-binding Rossmann-fold domains"/>
    <property type="match status" value="1"/>
</dbReference>
<dbReference type="STRING" id="649638.Trad_0061"/>
<proteinExistence type="predicted"/>
<accession>D7CX80</accession>
<dbReference type="GO" id="GO:0005737">
    <property type="term" value="C:cytoplasm"/>
    <property type="evidence" value="ECO:0007669"/>
    <property type="project" value="TreeGrafter"/>
</dbReference>
<dbReference type="PANTHER" id="PTHR13812">
    <property type="entry name" value="KETIMINE REDUCTASE MU-CRYSTALLIN"/>
    <property type="match status" value="1"/>
</dbReference>
<dbReference type="HOGENOM" id="CLU_042088_1_2_0"/>
<organism evidence="1 2">
    <name type="scientific">Truepera radiovictrix (strain DSM 17093 / CIP 108686 / LMG 22925 / RQ-24)</name>
    <dbReference type="NCBI Taxonomy" id="649638"/>
    <lineage>
        <taxon>Bacteria</taxon>
        <taxon>Thermotogati</taxon>
        <taxon>Deinococcota</taxon>
        <taxon>Deinococci</taxon>
        <taxon>Trueperales</taxon>
        <taxon>Trueperaceae</taxon>
        <taxon>Truepera</taxon>
    </lineage>
</organism>
<dbReference type="InterPro" id="IPR036291">
    <property type="entry name" value="NAD(P)-bd_dom_sf"/>
</dbReference>
<dbReference type="InterPro" id="IPR003462">
    <property type="entry name" value="ODC_Mu_crystall"/>
</dbReference>
<evidence type="ECO:0000313" key="1">
    <source>
        <dbReference type="EMBL" id="ADI13204.1"/>
    </source>
</evidence>
<gene>
    <name evidence="1" type="ordered locus">Trad_0061</name>
</gene>
<dbReference type="eggNOG" id="COG2423">
    <property type="taxonomic scope" value="Bacteria"/>
</dbReference>
<dbReference type="OrthoDB" id="9792005at2"/>
<name>D7CX80_TRURR</name>
<protein>
    <submittedName>
        <fullName evidence="1">Ornithine cyclodeaminase/mu-crystallin</fullName>
    </submittedName>
</protein>
<dbReference type="Gene3D" id="3.40.50.720">
    <property type="entry name" value="NAD(P)-binding Rossmann-like Domain"/>
    <property type="match status" value="1"/>
</dbReference>
<dbReference type="Pfam" id="PF02423">
    <property type="entry name" value="OCD_Mu_crystall"/>
    <property type="match status" value="1"/>
</dbReference>
<dbReference type="InterPro" id="IPR023401">
    <property type="entry name" value="ODC_N"/>
</dbReference>
<dbReference type="Proteomes" id="UP000000379">
    <property type="component" value="Chromosome"/>
</dbReference>
<reference evidence="1 2" key="2">
    <citation type="journal article" date="2011" name="Stand. Genomic Sci.">
        <title>Complete genome sequence of Truepera radiovictrix type strain (RQ-24).</title>
        <authorList>
            <person name="Ivanova N."/>
            <person name="Rohde C."/>
            <person name="Munk C."/>
            <person name="Nolan M."/>
            <person name="Lucas S."/>
            <person name="Del Rio T.G."/>
            <person name="Tice H."/>
            <person name="Deshpande S."/>
            <person name="Cheng J.F."/>
            <person name="Tapia R."/>
            <person name="Han C."/>
            <person name="Goodwin L."/>
            <person name="Pitluck S."/>
            <person name="Liolios K."/>
            <person name="Mavromatis K."/>
            <person name="Mikhailova N."/>
            <person name="Pati A."/>
            <person name="Chen A."/>
            <person name="Palaniappan K."/>
            <person name="Land M."/>
            <person name="Hauser L."/>
            <person name="Chang Y.J."/>
            <person name="Jeffries C.D."/>
            <person name="Brambilla E."/>
            <person name="Rohde M."/>
            <person name="Goker M."/>
            <person name="Tindall B.J."/>
            <person name="Woyke T."/>
            <person name="Bristow J."/>
            <person name="Eisen J.A."/>
            <person name="Markowitz V."/>
            <person name="Hugenholtz P."/>
            <person name="Kyrpides N.C."/>
            <person name="Klenk H.P."/>
            <person name="Lapidus A."/>
        </authorList>
    </citation>
    <scope>NUCLEOTIDE SEQUENCE [LARGE SCALE GENOMIC DNA]</scope>
    <source>
        <strain evidence="2">DSM 17093 / CIP 108686 / LMG 22925 / RQ-24</strain>
    </source>
</reference>
<dbReference type="KEGG" id="tra:Trad_0061"/>
<dbReference type="PANTHER" id="PTHR13812:SF19">
    <property type="entry name" value="KETIMINE REDUCTASE MU-CRYSTALLIN"/>
    <property type="match status" value="1"/>
</dbReference>
<dbReference type="RefSeq" id="WP_013176584.1">
    <property type="nucleotide sequence ID" value="NC_014221.1"/>
</dbReference>